<dbReference type="EMBL" id="QGQD01000001">
    <property type="protein sequence ID" value="TLD03019.1"/>
    <property type="molecule type" value="Genomic_DNA"/>
</dbReference>
<evidence type="ECO:0000256" key="11">
    <source>
        <dbReference type="PIRSR" id="PIRSR038928-2"/>
    </source>
</evidence>
<dbReference type="GO" id="GO:0020037">
    <property type="term" value="F:heme binding"/>
    <property type="evidence" value="ECO:0007669"/>
    <property type="project" value="InterPro"/>
</dbReference>
<dbReference type="SUPFAM" id="SSF56634">
    <property type="entry name" value="Heme-dependent catalase-like"/>
    <property type="match status" value="1"/>
</dbReference>
<keyword evidence="5 11" id="KW-0349">Heme</keyword>
<dbReference type="PANTHER" id="PTHR11465:SF23">
    <property type="entry name" value="CATALASE-2"/>
    <property type="match status" value="1"/>
</dbReference>
<protein>
    <recommendedName>
        <fullName evidence="3">catalase</fullName>
        <ecNumber evidence="3">1.11.1.6</ecNumber>
    </recommendedName>
</protein>
<dbReference type="PRINTS" id="PR00067">
    <property type="entry name" value="CATALASE"/>
</dbReference>
<dbReference type="Proteomes" id="UP000306509">
    <property type="component" value="Unassembled WGS sequence"/>
</dbReference>
<dbReference type="SMART" id="SM01060">
    <property type="entry name" value="Catalase"/>
    <property type="match status" value="1"/>
</dbReference>
<evidence type="ECO:0000256" key="3">
    <source>
        <dbReference type="ARBA" id="ARBA00012314"/>
    </source>
</evidence>
<dbReference type="InterPro" id="IPR018028">
    <property type="entry name" value="Catalase"/>
</dbReference>
<dbReference type="PROSITE" id="PS51402">
    <property type="entry name" value="CATALASE_3"/>
    <property type="match status" value="1"/>
</dbReference>
<evidence type="ECO:0000256" key="9">
    <source>
        <dbReference type="ARBA" id="ARBA00023324"/>
    </source>
</evidence>
<evidence type="ECO:0000256" key="5">
    <source>
        <dbReference type="ARBA" id="ARBA00022617"/>
    </source>
</evidence>
<evidence type="ECO:0000256" key="4">
    <source>
        <dbReference type="ARBA" id="ARBA00022559"/>
    </source>
</evidence>
<gene>
    <name evidence="14" type="primary">katA_1</name>
    <name evidence="14" type="ORF">DSM106044_00043</name>
</gene>
<dbReference type="PANTHER" id="PTHR11465">
    <property type="entry name" value="CATALASE"/>
    <property type="match status" value="1"/>
</dbReference>
<dbReference type="GO" id="GO:0046872">
    <property type="term" value="F:metal ion binding"/>
    <property type="evidence" value="ECO:0007669"/>
    <property type="project" value="UniProtKB-KW"/>
</dbReference>
<dbReference type="PROSITE" id="PS00438">
    <property type="entry name" value="CATALASE_2"/>
    <property type="match status" value="1"/>
</dbReference>
<dbReference type="InterPro" id="IPR024708">
    <property type="entry name" value="Catalase_AS"/>
</dbReference>
<dbReference type="RefSeq" id="WP_197041711.1">
    <property type="nucleotide sequence ID" value="NZ_CABMJZ010000074.1"/>
</dbReference>
<accession>A0A4U8QED6</accession>
<sequence length="473" mass="53919">MPHHYQYGSQPNRCNMGQNRCTQDSHSPSQKCRNHNMVEHAQTVGPGGPVLLQDTILHETLETFVHEKIIERAVHTKGYGAFGYFTAYQSMRPYTKASFLQKPGQVTYTFSRFSFAVSTKGTPDTARNVRGFSTKFYTDCGVFDLLCNHIPVFLVRDAMKFPAAIKSLSPSPVNNIPNAQAFWNFVAETPEATHFVTLLYSDLGTLASFRCMRTYGVNTYVWENEKGVRRYVKYHWIPSCQECTLTREEAAKLAGENPNIAGEELYNTLAGGETYQYELCVQFMNVDEACSLTFDPLDDTKVWNQEQFPLTRVGCLTLDRNVDNYQQQVEKAAFSPSNLIDGIQLSADKMLQGRSFIYWDAQRRRIGPDFRDIPVNHEEKWTPGQLVSSGTGECISGSIERSEILKEDNFTQAGERYLSLCQEARDHLVDNIASELYTTSENIQKCVLSYLFAANQEYGTRVQECMCWYQRQH</sequence>
<dbReference type="GO" id="GO:0042542">
    <property type="term" value="P:response to hydrogen peroxide"/>
    <property type="evidence" value="ECO:0007669"/>
    <property type="project" value="TreeGrafter"/>
</dbReference>
<keyword evidence="4 14" id="KW-0575">Peroxidase</keyword>
<dbReference type="InterPro" id="IPR010582">
    <property type="entry name" value="Catalase_immune_responsive"/>
</dbReference>
<feature type="domain" description="Catalase core" evidence="13">
    <location>
        <begin position="28"/>
        <end position="403"/>
    </location>
</feature>
<keyword evidence="8 11" id="KW-0408">Iron</keyword>
<keyword evidence="6 11" id="KW-0479">Metal-binding</keyword>
<comment type="similarity">
    <text evidence="2">Belongs to the catalase family.</text>
</comment>
<dbReference type="Gene3D" id="2.40.180.10">
    <property type="entry name" value="Catalase core domain"/>
    <property type="match status" value="1"/>
</dbReference>
<dbReference type="GO" id="GO:0005737">
    <property type="term" value="C:cytoplasm"/>
    <property type="evidence" value="ECO:0007669"/>
    <property type="project" value="TreeGrafter"/>
</dbReference>
<keyword evidence="9" id="KW-0376">Hydrogen peroxide</keyword>
<evidence type="ECO:0000256" key="2">
    <source>
        <dbReference type="ARBA" id="ARBA00005329"/>
    </source>
</evidence>
<dbReference type="GO" id="GO:0004096">
    <property type="term" value="F:catalase activity"/>
    <property type="evidence" value="ECO:0007669"/>
    <property type="project" value="UniProtKB-EC"/>
</dbReference>
<feature type="active site" evidence="10">
    <location>
        <position position="75"/>
    </location>
</feature>
<evidence type="ECO:0000256" key="1">
    <source>
        <dbReference type="ARBA" id="ARBA00001971"/>
    </source>
</evidence>
<proteinExistence type="inferred from homology"/>
<evidence type="ECO:0000313" key="14">
    <source>
        <dbReference type="EMBL" id="TLD03019.1"/>
    </source>
</evidence>
<evidence type="ECO:0000256" key="8">
    <source>
        <dbReference type="ARBA" id="ARBA00023004"/>
    </source>
</evidence>
<evidence type="ECO:0000256" key="12">
    <source>
        <dbReference type="SAM" id="MobiDB-lite"/>
    </source>
</evidence>
<organism evidence="14 15">
    <name type="scientific">Robinsoniella peoriensis</name>
    <dbReference type="NCBI Taxonomy" id="180332"/>
    <lineage>
        <taxon>Bacteria</taxon>
        <taxon>Bacillati</taxon>
        <taxon>Bacillota</taxon>
        <taxon>Clostridia</taxon>
        <taxon>Lachnospirales</taxon>
        <taxon>Lachnospiraceae</taxon>
        <taxon>Robinsoniella</taxon>
    </lineage>
</organism>
<name>A0A4U8QED6_9FIRM</name>
<dbReference type="PIRSF" id="PIRSF038928">
    <property type="entry name" value="Catalase_clade1-3"/>
    <property type="match status" value="1"/>
</dbReference>
<comment type="cofactor">
    <cofactor evidence="1 11">
        <name>heme</name>
        <dbReference type="ChEBI" id="CHEBI:30413"/>
    </cofactor>
</comment>
<feature type="active site" evidence="10">
    <location>
        <position position="148"/>
    </location>
</feature>
<evidence type="ECO:0000256" key="10">
    <source>
        <dbReference type="PIRSR" id="PIRSR038928-1"/>
    </source>
</evidence>
<evidence type="ECO:0000313" key="15">
    <source>
        <dbReference type="Proteomes" id="UP000306509"/>
    </source>
</evidence>
<reference evidence="14 15" key="1">
    <citation type="journal article" date="2019" name="Anaerobe">
        <title>Detection of Robinsoniella peoriensis in multiple bone samples of a trauma patient.</title>
        <authorList>
            <person name="Schrottner P."/>
            <person name="Hartwich K."/>
            <person name="Bunk B."/>
            <person name="Schober I."/>
            <person name="Helbig S."/>
            <person name="Rudolph W.W."/>
            <person name="Gunzer F."/>
        </authorList>
    </citation>
    <scope>NUCLEOTIDE SEQUENCE [LARGE SCALE GENOMIC DNA]</scope>
    <source>
        <strain evidence="14 15">DSM 106044</strain>
    </source>
</reference>
<evidence type="ECO:0000256" key="7">
    <source>
        <dbReference type="ARBA" id="ARBA00023002"/>
    </source>
</evidence>
<dbReference type="InterPro" id="IPR020835">
    <property type="entry name" value="Catalase_sf"/>
</dbReference>
<evidence type="ECO:0000259" key="13">
    <source>
        <dbReference type="SMART" id="SM01060"/>
    </source>
</evidence>
<feature type="region of interest" description="Disordered" evidence="12">
    <location>
        <begin position="1"/>
        <end position="31"/>
    </location>
</feature>
<feature type="compositionally biased region" description="Polar residues" evidence="12">
    <location>
        <begin position="7"/>
        <end position="31"/>
    </location>
</feature>
<dbReference type="InterPro" id="IPR024711">
    <property type="entry name" value="Catalase_clade1/3"/>
</dbReference>
<dbReference type="GO" id="GO:0042744">
    <property type="term" value="P:hydrogen peroxide catabolic process"/>
    <property type="evidence" value="ECO:0007669"/>
    <property type="project" value="UniProtKB-KW"/>
</dbReference>
<dbReference type="Pfam" id="PF00199">
    <property type="entry name" value="Catalase"/>
    <property type="match status" value="1"/>
</dbReference>
<dbReference type="AlphaFoldDB" id="A0A4U8QED6"/>
<dbReference type="InterPro" id="IPR011614">
    <property type="entry name" value="Catalase_core"/>
</dbReference>
<dbReference type="Pfam" id="PF06628">
    <property type="entry name" value="Catalase-rel"/>
    <property type="match status" value="1"/>
</dbReference>
<evidence type="ECO:0000256" key="6">
    <source>
        <dbReference type="ARBA" id="ARBA00022723"/>
    </source>
</evidence>
<feature type="binding site" description="axial binding residue" evidence="11">
    <location>
        <position position="358"/>
    </location>
    <ligand>
        <name>heme</name>
        <dbReference type="ChEBI" id="CHEBI:30413"/>
    </ligand>
    <ligandPart>
        <name>Fe</name>
        <dbReference type="ChEBI" id="CHEBI:18248"/>
    </ligandPart>
</feature>
<keyword evidence="7 14" id="KW-0560">Oxidoreductase</keyword>
<comment type="caution">
    <text evidence="14">The sequence shown here is derived from an EMBL/GenBank/DDBJ whole genome shotgun (WGS) entry which is preliminary data.</text>
</comment>
<dbReference type="EC" id="1.11.1.6" evidence="3"/>
<keyword evidence="15" id="KW-1185">Reference proteome</keyword>
<dbReference type="STRING" id="180332.GCA_000797495_02571"/>